<organism evidence="1 2">
    <name type="scientific">Phycomyces blakesleeanus</name>
    <dbReference type="NCBI Taxonomy" id="4837"/>
    <lineage>
        <taxon>Eukaryota</taxon>
        <taxon>Fungi</taxon>
        <taxon>Fungi incertae sedis</taxon>
        <taxon>Mucoromycota</taxon>
        <taxon>Mucoromycotina</taxon>
        <taxon>Mucoromycetes</taxon>
        <taxon>Mucorales</taxon>
        <taxon>Phycomycetaceae</taxon>
        <taxon>Phycomyces</taxon>
    </lineage>
</organism>
<dbReference type="Proteomes" id="UP001448207">
    <property type="component" value="Unassembled WGS sequence"/>
</dbReference>
<comment type="caution">
    <text evidence="1">The sequence shown here is derived from an EMBL/GenBank/DDBJ whole genome shotgun (WGS) entry which is preliminary data.</text>
</comment>
<evidence type="ECO:0008006" key="3">
    <source>
        <dbReference type="Google" id="ProtNLM"/>
    </source>
</evidence>
<proteinExistence type="predicted"/>
<accession>A0ABR3AQD7</accession>
<sequence length="51" mass="6054">MASFHWDKIAVEVGRPKKACKDQWRRELLPNFMARMQASYQPEQGDDQDDE</sequence>
<reference evidence="1 2" key="1">
    <citation type="submission" date="2024-04" db="EMBL/GenBank/DDBJ databases">
        <title>Symmetric and asymmetric DNA N6-adenine methylation regulates different biological responses in Mucorales.</title>
        <authorList>
            <consortium name="Lawrence Berkeley National Laboratory"/>
            <person name="Lax C."/>
            <person name="Mondo S.J."/>
            <person name="Osorio-Concepcion M."/>
            <person name="Muszewska A."/>
            <person name="Corrochano-Luque M."/>
            <person name="Gutierrez G."/>
            <person name="Riley R."/>
            <person name="Lipzen A."/>
            <person name="Guo J."/>
            <person name="Hundley H."/>
            <person name="Amirebrahimi M."/>
            <person name="Ng V."/>
            <person name="Lorenzo-Gutierrez D."/>
            <person name="Binder U."/>
            <person name="Yang J."/>
            <person name="Song Y."/>
            <person name="Canovas D."/>
            <person name="Navarro E."/>
            <person name="Freitag M."/>
            <person name="Gabaldon T."/>
            <person name="Grigoriev I.V."/>
            <person name="Corrochano L.M."/>
            <person name="Nicolas F.E."/>
            <person name="Garre V."/>
        </authorList>
    </citation>
    <scope>NUCLEOTIDE SEQUENCE [LARGE SCALE GENOMIC DNA]</scope>
    <source>
        <strain evidence="1 2">L51</strain>
    </source>
</reference>
<keyword evidence="2" id="KW-1185">Reference proteome</keyword>
<evidence type="ECO:0000313" key="1">
    <source>
        <dbReference type="EMBL" id="KAL0079859.1"/>
    </source>
</evidence>
<name>A0ABR3AQD7_PHYBL</name>
<protein>
    <recommendedName>
        <fullName evidence="3">Homeodomain-like DNA binding domain-containing transcription factor</fullName>
    </recommendedName>
</protein>
<dbReference type="EMBL" id="JBCLYO010000021">
    <property type="protein sequence ID" value="KAL0079859.1"/>
    <property type="molecule type" value="Genomic_DNA"/>
</dbReference>
<feature type="non-terminal residue" evidence="1">
    <location>
        <position position="1"/>
    </location>
</feature>
<evidence type="ECO:0000313" key="2">
    <source>
        <dbReference type="Proteomes" id="UP001448207"/>
    </source>
</evidence>
<gene>
    <name evidence="1" type="ORF">J3Q64DRAFT_1761529</name>
</gene>